<gene>
    <name evidence="3" type="ORF">DWX27_10600</name>
    <name evidence="4" type="ORF">DWZ32_13100</name>
</gene>
<evidence type="ECO:0000313" key="3">
    <source>
        <dbReference type="EMBL" id="RGT52917.1"/>
    </source>
</evidence>
<evidence type="ECO:0000313" key="5">
    <source>
        <dbReference type="Proteomes" id="UP000284772"/>
    </source>
</evidence>
<dbReference type="Proteomes" id="UP000284772">
    <property type="component" value="Unassembled WGS sequence"/>
</dbReference>
<evidence type="ECO:0000256" key="1">
    <source>
        <dbReference type="SAM" id="SignalP"/>
    </source>
</evidence>
<dbReference type="SUPFAM" id="SSF160574">
    <property type="entry name" value="BT0923-like"/>
    <property type="match status" value="1"/>
</dbReference>
<dbReference type="AlphaFoldDB" id="A0A3E4KSS0"/>
<dbReference type="InterPro" id="IPR021533">
    <property type="entry name" value="PepSY-like"/>
</dbReference>
<feature type="domain" description="Putative beta-lactamase-inhibitor-like PepSY-like" evidence="2">
    <location>
        <begin position="50"/>
        <end position="140"/>
    </location>
</feature>
<name>A0A3E4KSS0_9BACE</name>
<proteinExistence type="predicted"/>
<protein>
    <recommendedName>
        <fullName evidence="2">Putative beta-lactamase-inhibitor-like PepSY-like domain-containing protein</fullName>
    </recommendedName>
</protein>
<dbReference type="Proteomes" id="UP000286003">
    <property type="component" value="Unassembled WGS sequence"/>
</dbReference>
<evidence type="ECO:0000313" key="6">
    <source>
        <dbReference type="Proteomes" id="UP000286003"/>
    </source>
</evidence>
<keyword evidence="1" id="KW-0732">Signal</keyword>
<organism evidence="3 5">
    <name type="scientific">Bacteroides intestinalis</name>
    <dbReference type="NCBI Taxonomy" id="329854"/>
    <lineage>
        <taxon>Bacteria</taxon>
        <taxon>Pseudomonadati</taxon>
        <taxon>Bacteroidota</taxon>
        <taxon>Bacteroidia</taxon>
        <taxon>Bacteroidales</taxon>
        <taxon>Bacteroidaceae</taxon>
        <taxon>Bacteroides</taxon>
    </lineage>
</organism>
<dbReference type="Pfam" id="PF11396">
    <property type="entry name" value="PepSY_like"/>
    <property type="match status" value="1"/>
</dbReference>
<dbReference type="EMBL" id="QRQM01000014">
    <property type="protein sequence ID" value="RHN05903.1"/>
    <property type="molecule type" value="Genomic_DNA"/>
</dbReference>
<reference evidence="5 6" key="1">
    <citation type="submission" date="2018-08" db="EMBL/GenBank/DDBJ databases">
        <title>A genome reference for cultivated species of the human gut microbiota.</title>
        <authorList>
            <person name="Zou Y."/>
            <person name="Xue W."/>
            <person name="Luo G."/>
        </authorList>
    </citation>
    <scope>NUCLEOTIDE SEQUENCE [LARGE SCALE GENOMIC DNA]</scope>
    <source>
        <strain evidence="3 5">AF19-10AC</strain>
        <strain evidence="4 6">AF31-23</strain>
    </source>
</reference>
<dbReference type="EMBL" id="QRWT01000008">
    <property type="protein sequence ID" value="RGT52917.1"/>
    <property type="molecule type" value="Genomic_DNA"/>
</dbReference>
<dbReference type="GeneID" id="26160459"/>
<accession>A0A3E4KSS0</accession>
<evidence type="ECO:0000313" key="4">
    <source>
        <dbReference type="EMBL" id="RHN05903.1"/>
    </source>
</evidence>
<dbReference type="Gene3D" id="3.10.450.360">
    <property type="match status" value="1"/>
</dbReference>
<comment type="caution">
    <text evidence="3">The sequence shown here is derived from an EMBL/GenBank/DDBJ whole genome shotgun (WGS) entry which is preliminary data.</text>
</comment>
<dbReference type="RefSeq" id="WP_007664410.1">
    <property type="nucleotide sequence ID" value="NZ_CABMMK010000001.1"/>
</dbReference>
<sequence>MKKLTYSFLLLMLLTSVPALADYAPVNVQTALKKMYPAAKDVAWSRDEIYYVADFIQNGFDTKVWFNSEAQWEMRQIDWGTMDEVPNAVYNAFAASEYSDGMVQGVTLVQFPEKQSVISVVVGMANTQTRYQLLFTLDGGLEDERNATYFNNLLGAEVFLNT</sequence>
<evidence type="ECO:0000259" key="2">
    <source>
        <dbReference type="Pfam" id="PF11396"/>
    </source>
</evidence>
<feature type="signal peptide" evidence="1">
    <location>
        <begin position="1"/>
        <end position="21"/>
    </location>
</feature>
<feature type="chain" id="PRO_5043182363" description="Putative beta-lactamase-inhibitor-like PepSY-like domain-containing protein" evidence="1">
    <location>
        <begin position="22"/>
        <end position="162"/>
    </location>
</feature>